<evidence type="ECO:0000313" key="3">
    <source>
        <dbReference type="RefSeq" id="XP_053057635.1"/>
    </source>
</evidence>
<feature type="compositionally biased region" description="Low complexity" evidence="1">
    <location>
        <begin position="146"/>
        <end position="166"/>
    </location>
</feature>
<dbReference type="RefSeq" id="XP_053057635.1">
    <property type="nucleotide sequence ID" value="XM_053201660.1"/>
</dbReference>
<dbReference type="Proteomes" id="UP001652583">
    <property type="component" value="Chromosome X"/>
</dbReference>
<feature type="region of interest" description="Disordered" evidence="1">
    <location>
        <begin position="72"/>
        <end position="289"/>
    </location>
</feature>
<name>A0ABM3NDY2_ACIJB</name>
<accession>A0ABM3NDY2</accession>
<keyword evidence="2" id="KW-1185">Reference proteome</keyword>
<evidence type="ECO:0000256" key="1">
    <source>
        <dbReference type="SAM" id="MobiDB-lite"/>
    </source>
</evidence>
<protein>
    <submittedName>
        <fullName evidence="3">Collagen alpha-1(I) chain-like</fullName>
    </submittedName>
</protein>
<reference evidence="2" key="1">
    <citation type="submission" date="2025-05" db="UniProtKB">
        <authorList>
            <consortium name="RefSeq"/>
        </authorList>
    </citation>
    <scope>NUCLEOTIDE SEQUENCE [LARGE SCALE GENOMIC DNA]</scope>
</reference>
<organism evidence="2 3">
    <name type="scientific">Acinonyx jubatus</name>
    <name type="common">Cheetah</name>
    <dbReference type="NCBI Taxonomy" id="32536"/>
    <lineage>
        <taxon>Eukaryota</taxon>
        <taxon>Metazoa</taxon>
        <taxon>Chordata</taxon>
        <taxon>Craniata</taxon>
        <taxon>Vertebrata</taxon>
        <taxon>Euteleostomi</taxon>
        <taxon>Mammalia</taxon>
        <taxon>Eutheria</taxon>
        <taxon>Laurasiatheria</taxon>
        <taxon>Carnivora</taxon>
        <taxon>Feliformia</taxon>
        <taxon>Felidae</taxon>
        <taxon>Felinae</taxon>
        <taxon>Acinonyx</taxon>
    </lineage>
</organism>
<dbReference type="GeneID" id="106981578"/>
<reference evidence="3" key="2">
    <citation type="submission" date="2025-08" db="UniProtKB">
        <authorList>
            <consortium name="RefSeq"/>
        </authorList>
    </citation>
    <scope>IDENTIFICATION</scope>
    <source>
        <tissue evidence="3">Blood</tissue>
    </source>
</reference>
<feature type="compositionally biased region" description="Low complexity" evidence="1">
    <location>
        <begin position="80"/>
        <end position="91"/>
    </location>
</feature>
<evidence type="ECO:0000313" key="2">
    <source>
        <dbReference type="Proteomes" id="UP001652583"/>
    </source>
</evidence>
<sequence length="289" mass="29737">MPGPHRKEIVTPLARYWLDTSQENGSTRAVDPGALRASKLRHCGSFVSHSRRPLEPPAPLTGGPGRLGVLLEETKHQKPPWRARAAPNWPRGGRGRDPGSLADLRCGEAGVPGGSGRPRAKSRSGPGAHAAALPDSLAPGAGAGRFGALPAAAAPRAPRGAAARAPPARRRRGPSGARSRGLAGERVPAPALPLRPPGVGEAPRSGLPASHPPPFSPSPRSVRAPLGPGGGPVAAGAQPPPPPHPPPREDGARAFWLPPVGARRTQPRGPSCSVPRFSSKDKNVNKAIF</sequence>
<feature type="compositionally biased region" description="Basic and acidic residues" evidence="1">
    <location>
        <begin position="278"/>
        <end position="289"/>
    </location>
</feature>
<feature type="compositionally biased region" description="Low complexity" evidence="1">
    <location>
        <begin position="174"/>
        <end position="189"/>
    </location>
</feature>
<proteinExistence type="predicted"/>
<feature type="region of interest" description="Disordered" evidence="1">
    <location>
        <begin position="48"/>
        <end position="67"/>
    </location>
</feature>
<gene>
    <name evidence="3" type="primary">LOC106981578</name>
</gene>